<evidence type="ECO:0000313" key="1">
    <source>
        <dbReference type="EMBL" id="OIT36155.1"/>
    </source>
</evidence>
<reference evidence="1" key="1">
    <citation type="submission" date="2016-11" db="EMBL/GenBank/DDBJ databases">
        <title>The genome of Nicotiana attenuata.</title>
        <authorList>
            <person name="Xu S."/>
            <person name="Brockmoeller T."/>
            <person name="Gaquerel E."/>
            <person name="Navarro A."/>
            <person name="Kuhl H."/>
            <person name="Gase K."/>
            <person name="Ling Z."/>
            <person name="Zhou W."/>
            <person name="Kreitzer C."/>
            <person name="Stanke M."/>
            <person name="Tang H."/>
            <person name="Lyons E."/>
            <person name="Pandey P."/>
            <person name="Pandey S.P."/>
            <person name="Timmermann B."/>
            <person name="Baldwin I.T."/>
        </authorList>
    </citation>
    <scope>NUCLEOTIDE SEQUENCE [LARGE SCALE GENOMIC DNA]</scope>
    <source>
        <strain evidence="1">UT</strain>
    </source>
</reference>
<dbReference type="EMBL" id="MJEQ01000463">
    <property type="protein sequence ID" value="OIT36155.1"/>
    <property type="molecule type" value="Genomic_DNA"/>
</dbReference>
<dbReference type="SUPFAM" id="SSF48264">
    <property type="entry name" value="Cytochrome P450"/>
    <property type="match status" value="1"/>
</dbReference>
<dbReference type="Gramene" id="OIT36155">
    <property type="protein sequence ID" value="OIT36155"/>
    <property type="gene ID" value="A4A49_32897"/>
</dbReference>
<dbReference type="SMR" id="A0A314L3S8"/>
<sequence length="80" mass="9221">MMNILLAVEDENGRKLNDEEIIDVLIMYLNAGYESSGHITMWATVFLQKHPEAEQEATVKNRPTDQKGVTIKEIRQIDYL</sequence>
<dbReference type="InterPro" id="IPR036396">
    <property type="entry name" value="Cyt_P450_sf"/>
</dbReference>
<dbReference type="GO" id="GO:0005506">
    <property type="term" value="F:iron ion binding"/>
    <property type="evidence" value="ECO:0007669"/>
    <property type="project" value="InterPro"/>
</dbReference>
<dbReference type="Proteomes" id="UP000187609">
    <property type="component" value="Unassembled WGS sequence"/>
</dbReference>
<comment type="caution">
    <text evidence="1">The sequence shown here is derived from an EMBL/GenBank/DDBJ whole genome shotgun (WGS) entry which is preliminary data.</text>
</comment>
<dbReference type="GO" id="GO:0004497">
    <property type="term" value="F:monooxygenase activity"/>
    <property type="evidence" value="ECO:0007669"/>
    <property type="project" value="InterPro"/>
</dbReference>
<proteinExistence type="predicted"/>
<dbReference type="STRING" id="49451.A0A314L3S8"/>
<keyword evidence="2" id="KW-1185">Reference proteome</keyword>
<name>A0A314L3S8_NICAT</name>
<gene>
    <name evidence="1" type="primary">KAO1_3</name>
    <name evidence="1" type="ORF">A4A49_32897</name>
</gene>
<dbReference type="GO" id="GO:0016705">
    <property type="term" value="F:oxidoreductase activity, acting on paired donors, with incorporation or reduction of molecular oxygen"/>
    <property type="evidence" value="ECO:0007669"/>
    <property type="project" value="InterPro"/>
</dbReference>
<evidence type="ECO:0000313" key="2">
    <source>
        <dbReference type="Proteomes" id="UP000187609"/>
    </source>
</evidence>
<accession>A0A314L3S8</accession>
<organism evidence="1 2">
    <name type="scientific">Nicotiana attenuata</name>
    <name type="common">Coyote tobacco</name>
    <dbReference type="NCBI Taxonomy" id="49451"/>
    <lineage>
        <taxon>Eukaryota</taxon>
        <taxon>Viridiplantae</taxon>
        <taxon>Streptophyta</taxon>
        <taxon>Embryophyta</taxon>
        <taxon>Tracheophyta</taxon>
        <taxon>Spermatophyta</taxon>
        <taxon>Magnoliopsida</taxon>
        <taxon>eudicotyledons</taxon>
        <taxon>Gunneridae</taxon>
        <taxon>Pentapetalae</taxon>
        <taxon>asterids</taxon>
        <taxon>lamiids</taxon>
        <taxon>Solanales</taxon>
        <taxon>Solanaceae</taxon>
        <taxon>Nicotianoideae</taxon>
        <taxon>Nicotianeae</taxon>
        <taxon>Nicotiana</taxon>
    </lineage>
</organism>
<protein>
    <submittedName>
        <fullName evidence="1">Ent-kaurenoic acid oxidase 1</fullName>
    </submittedName>
</protein>
<dbReference type="AlphaFoldDB" id="A0A314L3S8"/>
<dbReference type="Gene3D" id="1.10.630.10">
    <property type="entry name" value="Cytochrome P450"/>
    <property type="match status" value="1"/>
</dbReference>
<dbReference type="GO" id="GO:0020037">
    <property type="term" value="F:heme binding"/>
    <property type="evidence" value="ECO:0007669"/>
    <property type="project" value="InterPro"/>
</dbReference>